<dbReference type="RefSeq" id="WP_101730742.1">
    <property type="nucleotide sequence ID" value="NZ_JABBPK010000001.1"/>
</dbReference>
<sequence>MNKDWNTIEFLRHVRHDWLNKIQLIKGNLDLNKPDRVKEIINEIITETKQEAKLSNLDIPQFATKLLIANWENYYFRLEYEVLAEEKCQVTEDEVLSEWTTLFFQMLNQYIKPFADNHLFISIHSMVEGIRLYIDFNGILLDRETMSQFLQQQFSKQLTLKNIEISEEELVFEVWMNREQTGK</sequence>
<evidence type="ECO:0000256" key="3">
    <source>
        <dbReference type="ARBA" id="ARBA00022777"/>
    </source>
</evidence>
<dbReference type="InterPro" id="IPR016120">
    <property type="entry name" value="Sig_transdc_His_kin_SpoOB"/>
</dbReference>
<dbReference type="InterPro" id="IPR037100">
    <property type="entry name" value="Spo0B_C_sf"/>
</dbReference>
<dbReference type="Proteomes" id="UP000588491">
    <property type="component" value="Unassembled WGS sequence"/>
</dbReference>
<evidence type="ECO:0000256" key="1">
    <source>
        <dbReference type="ARBA" id="ARBA00022553"/>
    </source>
</evidence>
<feature type="domain" description="Sporulation initiation phosphotransferase B C-terminal" evidence="4">
    <location>
        <begin position="59"/>
        <end position="172"/>
    </location>
</feature>
<keyword evidence="3" id="KW-0418">Kinase</keyword>
<keyword evidence="1" id="KW-0597">Phosphoprotein</keyword>
<dbReference type="InterPro" id="IPR016122">
    <property type="entry name" value="SpoOB_C"/>
</dbReference>
<evidence type="ECO:0000313" key="5">
    <source>
        <dbReference type="EMBL" id="NMO78629.1"/>
    </source>
</evidence>
<name>A0A7Y0KA08_9BACI</name>
<proteinExistence type="predicted"/>
<organism evidence="5 6">
    <name type="scientific">Niallia alba</name>
    <dbReference type="NCBI Taxonomy" id="2729105"/>
    <lineage>
        <taxon>Bacteria</taxon>
        <taxon>Bacillati</taxon>
        <taxon>Bacillota</taxon>
        <taxon>Bacilli</taxon>
        <taxon>Bacillales</taxon>
        <taxon>Bacillaceae</taxon>
        <taxon>Niallia</taxon>
    </lineage>
</organism>
<dbReference type="SMART" id="SM01317">
    <property type="entry name" value="SPOB_ab"/>
    <property type="match status" value="1"/>
</dbReference>
<dbReference type="Gene3D" id="1.10.287.130">
    <property type="match status" value="1"/>
</dbReference>
<dbReference type="SUPFAM" id="SSF55890">
    <property type="entry name" value="Sporulation response regulatory protein Spo0B"/>
    <property type="match status" value="1"/>
</dbReference>
<comment type="caution">
    <text evidence="5">The sequence shown here is derived from an EMBL/GenBank/DDBJ whole genome shotgun (WGS) entry which is preliminary data.</text>
</comment>
<dbReference type="AlphaFoldDB" id="A0A7Y0KA08"/>
<keyword evidence="2" id="KW-0808">Transferase</keyword>
<reference evidence="5 6" key="1">
    <citation type="submission" date="2020-04" db="EMBL/GenBank/DDBJ databases">
        <title>Bacillus sp. UniB3 isolated from commercial digestive syrup.</title>
        <authorList>
            <person name="Thorat V."/>
            <person name="Kirdat K."/>
            <person name="Tiwarekar B."/>
            <person name="Yadav A."/>
        </authorList>
    </citation>
    <scope>NUCLEOTIDE SEQUENCE [LARGE SCALE GENOMIC DNA]</scope>
    <source>
        <strain evidence="5 6">UniB3</strain>
    </source>
</reference>
<evidence type="ECO:0000259" key="4">
    <source>
        <dbReference type="SMART" id="SM01317"/>
    </source>
</evidence>
<gene>
    <name evidence="5" type="ORF">HHU08_16720</name>
</gene>
<dbReference type="GO" id="GO:0000155">
    <property type="term" value="F:phosphorelay sensor kinase activity"/>
    <property type="evidence" value="ECO:0007669"/>
    <property type="project" value="InterPro"/>
</dbReference>
<evidence type="ECO:0000313" key="6">
    <source>
        <dbReference type="Proteomes" id="UP000588491"/>
    </source>
</evidence>
<keyword evidence="6" id="KW-1185">Reference proteome</keyword>
<evidence type="ECO:0000256" key="2">
    <source>
        <dbReference type="ARBA" id="ARBA00022679"/>
    </source>
</evidence>
<dbReference type="Gene3D" id="3.30.565.30">
    <property type="entry name" value="Sporulation initiation phosphotransferase B (SpoOB), C-terminal domain"/>
    <property type="match status" value="1"/>
</dbReference>
<dbReference type="Pfam" id="PF14689">
    <property type="entry name" value="SPOB_a"/>
    <property type="match status" value="1"/>
</dbReference>
<accession>A0A7Y0KA08</accession>
<dbReference type="EMBL" id="JABBPK010000001">
    <property type="protein sequence ID" value="NMO78629.1"/>
    <property type="molecule type" value="Genomic_DNA"/>
</dbReference>
<dbReference type="InterPro" id="IPR039506">
    <property type="entry name" value="SPOB_a"/>
</dbReference>
<protein>
    <submittedName>
        <fullName evidence="5">Sporulation protein</fullName>
    </submittedName>
</protein>
<dbReference type="Pfam" id="PF14682">
    <property type="entry name" value="SPOB_ab"/>
    <property type="match status" value="1"/>
</dbReference>